<dbReference type="InterPro" id="IPR050239">
    <property type="entry name" value="Sigma-70_RNA_pol_init_factors"/>
</dbReference>
<evidence type="ECO:0000313" key="3">
    <source>
        <dbReference type="Proteomes" id="UP000231333"/>
    </source>
</evidence>
<dbReference type="Proteomes" id="UP000231333">
    <property type="component" value="Unassembled WGS sequence"/>
</dbReference>
<proteinExistence type="predicted"/>
<name>A0A2H0QVR0_9BACT</name>
<reference evidence="2 3" key="1">
    <citation type="submission" date="2017-09" db="EMBL/GenBank/DDBJ databases">
        <title>Depth-based differentiation of microbial function through sediment-hosted aquifers and enrichment of novel symbionts in the deep terrestrial subsurface.</title>
        <authorList>
            <person name="Probst A.J."/>
            <person name="Ladd B."/>
            <person name="Jarett J.K."/>
            <person name="Geller-Mcgrath D.E."/>
            <person name="Sieber C.M."/>
            <person name="Emerson J.B."/>
            <person name="Anantharaman K."/>
            <person name="Thomas B.C."/>
            <person name="Malmstrom R."/>
            <person name="Stieglmeier M."/>
            <person name="Klingl A."/>
            <person name="Woyke T."/>
            <person name="Ryan C.M."/>
            <person name="Banfield J.F."/>
        </authorList>
    </citation>
    <scope>NUCLEOTIDE SEQUENCE [LARGE SCALE GENOMIC DNA]</scope>
    <source>
        <strain evidence="2">CG10_big_fil_rev_8_21_14_0_10_42_12</strain>
    </source>
</reference>
<dbReference type="AlphaFoldDB" id="A0A2H0QVR0"/>
<dbReference type="PANTHER" id="PTHR30603:SF47">
    <property type="entry name" value="RNA POLYMERASE SIGMA FACTOR SIGD, CHLOROPLASTIC"/>
    <property type="match status" value="1"/>
</dbReference>
<dbReference type="PRINTS" id="PR00046">
    <property type="entry name" value="SIGMA70FCT"/>
</dbReference>
<feature type="domain" description="RNA polymerase sigma-70 region 4" evidence="1">
    <location>
        <begin position="20"/>
        <end position="73"/>
    </location>
</feature>
<evidence type="ECO:0000313" key="2">
    <source>
        <dbReference type="EMBL" id="PIR38361.1"/>
    </source>
</evidence>
<organism evidence="2 3">
    <name type="scientific">Candidatus Zambryskibacteria bacterium CG10_big_fil_rev_8_21_14_0_10_42_12</name>
    <dbReference type="NCBI Taxonomy" id="1975115"/>
    <lineage>
        <taxon>Bacteria</taxon>
        <taxon>Candidatus Zambryskiibacteriota</taxon>
    </lineage>
</organism>
<accession>A0A2H0QVR0</accession>
<dbReference type="InterPro" id="IPR000943">
    <property type="entry name" value="RNA_pol_sigma70"/>
</dbReference>
<evidence type="ECO:0000259" key="1">
    <source>
        <dbReference type="Pfam" id="PF04545"/>
    </source>
</evidence>
<dbReference type="EMBL" id="PCXL01000011">
    <property type="protein sequence ID" value="PIR38361.1"/>
    <property type="molecule type" value="Genomic_DNA"/>
</dbReference>
<dbReference type="GO" id="GO:0006352">
    <property type="term" value="P:DNA-templated transcription initiation"/>
    <property type="evidence" value="ECO:0007669"/>
    <property type="project" value="InterPro"/>
</dbReference>
<dbReference type="InterPro" id="IPR013324">
    <property type="entry name" value="RNA_pol_sigma_r3/r4-like"/>
</dbReference>
<dbReference type="SUPFAM" id="SSF88659">
    <property type="entry name" value="Sigma3 and sigma4 domains of RNA polymerase sigma factors"/>
    <property type="match status" value="1"/>
</dbReference>
<dbReference type="GO" id="GO:0003700">
    <property type="term" value="F:DNA-binding transcription factor activity"/>
    <property type="evidence" value="ECO:0007669"/>
    <property type="project" value="InterPro"/>
</dbReference>
<gene>
    <name evidence="2" type="ORF">COV34_02015</name>
</gene>
<dbReference type="Gene3D" id="1.10.10.1250">
    <property type="entry name" value="RNA polymerase, subunit delta, N-terminal domain"/>
    <property type="match status" value="1"/>
</dbReference>
<dbReference type="InterPro" id="IPR036388">
    <property type="entry name" value="WH-like_DNA-bd_sf"/>
</dbReference>
<dbReference type="Gene3D" id="1.10.10.10">
    <property type="entry name" value="Winged helix-like DNA-binding domain superfamily/Winged helix DNA-binding domain"/>
    <property type="match status" value="1"/>
</dbReference>
<dbReference type="Pfam" id="PF04545">
    <property type="entry name" value="Sigma70_r4"/>
    <property type="match status" value="1"/>
</dbReference>
<dbReference type="PANTHER" id="PTHR30603">
    <property type="entry name" value="RNA POLYMERASE SIGMA FACTOR RPO"/>
    <property type="match status" value="1"/>
</dbReference>
<dbReference type="InterPro" id="IPR007630">
    <property type="entry name" value="RNA_pol_sigma70_r4"/>
</dbReference>
<sequence length="347" mass="40534">MPKKKTIITFKPKQVVKRLFAALPDRARDVVTGRFGLGTTTTRMTLEKIGEKYGITRERVRQIENYSITNIRKSDAYKKEATVFEEMAKIIEDLGTMITEDELLKHMSDDKSIQNHIHFLLVVGDAFTKEKENEQFHHRWYVDKKLAKSIEDALKKVYETIPDDALIPESEMIESFLQHIENISDTYRNEEILKRWLTVSKRIGKNPLGEWGKSDSSNIKVKGMRDYAFLVIRRHGSPVHFREVAKLIEQYFNKKAHVATTHNELIKDPRFVLVGRGLYALKEWGYNSGPVRDVIKEILEKEGPLTREEIMEKVLKERYVKENTILVNLQNSDYFKKDKNGRYSVVK</sequence>
<comment type="caution">
    <text evidence="2">The sequence shown here is derived from an EMBL/GenBank/DDBJ whole genome shotgun (WGS) entry which is preliminary data.</text>
</comment>
<dbReference type="InterPro" id="IPR038087">
    <property type="entry name" value="RNAP_delta_N_dom_sf"/>
</dbReference>
<dbReference type="CDD" id="cd06171">
    <property type="entry name" value="Sigma70_r4"/>
    <property type="match status" value="1"/>
</dbReference>
<protein>
    <recommendedName>
        <fullName evidence="1">RNA polymerase sigma-70 region 4 domain-containing protein</fullName>
    </recommendedName>
</protein>